<evidence type="ECO:0000256" key="3">
    <source>
        <dbReference type="ARBA" id="ARBA00023180"/>
    </source>
</evidence>
<evidence type="ECO:0000313" key="6">
    <source>
        <dbReference type="Proteomes" id="UP001159405"/>
    </source>
</evidence>
<keyword evidence="3" id="KW-0325">Glycoprotein</keyword>
<proteinExistence type="predicted"/>
<dbReference type="SUPFAM" id="SSF48113">
    <property type="entry name" value="Heme-dependent peroxidases"/>
    <property type="match status" value="1"/>
</dbReference>
<evidence type="ECO:0000256" key="1">
    <source>
        <dbReference type="ARBA" id="ARBA00004613"/>
    </source>
</evidence>
<feature type="transmembrane region" description="Helical" evidence="4">
    <location>
        <begin position="34"/>
        <end position="56"/>
    </location>
</feature>
<keyword evidence="4" id="KW-0812">Transmembrane</keyword>
<evidence type="ECO:0008006" key="7">
    <source>
        <dbReference type="Google" id="ProtNLM"/>
    </source>
</evidence>
<dbReference type="PANTHER" id="PTHR11475:SF4">
    <property type="entry name" value="CHORION PEROXIDASE"/>
    <property type="match status" value="1"/>
</dbReference>
<keyword evidence="2" id="KW-0964">Secreted</keyword>
<keyword evidence="4" id="KW-1133">Transmembrane helix</keyword>
<dbReference type="EMBL" id="CALNXK010000068">
    <property type="protein sequence ID" value="CAH3142079.1"/>
    <property type="molecule type" value="Genomic_DNA"/>
</dbReference>
<protein>
    <recommendedName>
        <fullName evidence="7">Peroxidase</fullName>
    </recommendedName>
</protein>
<dbReference type="Proteomes" id="UP001159405">
    <property type="component" value="Unassembled WGS sequence"/>
</dbReference>
<comment type="subcellular location">
    <subcellularLocation>
        <location evidence="1">Secreted</location>
    </subcellularLocation>
</comment>
<dbReference type="CDD" id="cd09823">
    <property type="entry name" value="peroxinectin_like"/>
    <property type="match status" value="1"/>
</dbReference>
<reference evidence="5 6" key="1">
    <citation type="submission" date="2022-05" db="EMBL/GenBank/DDBJ databases">
        <authorList>
            <consortium name="Genoscope - CEA"/>
            <person name="William W."/>
        </authorList>
    </citation>
    <scope>NUCLEOTIDE SEQUENCE [LARGE SCALE GENOMIC DNA]</scope>
</reference>
<evidence type="ECO:0000256" key="2">
    <source>
        <dbReference type="ARBA" id="ARBA00022525"/>
    </source>
</evidence>
<accession>A0ABN8PHH8</accession>
<evidence type="ECO:0000256" key="4">
    <source>
        <dbReference type="SAM" id="Phobius"/>
    </source>
</evidence>
<dbReference type="Pfam" id="PF03098">
    <property type="entry name" value="An_peroxidase"/>
    <property type="match status" value="1"/>
</dbReference>
<name>A0ABN8PHH8_9CNID</name>
<keyword evidence="4" id="KW-0472">Membrane</keyword>
<comment type="caution">
    <text evidence="5">The sequence shown here is derived from an EMBL/GenBank/DDBJ whole genome shotgun (WGS) entry which is preliminary data.</text>
</comment>
<evidence type="ECO:0000313" key="5">
    <source>
        <dbReference type="EMBL" id="CAH3142079.1"/>
    </source>
</evidence>
<dbReference type="PRINTS" id="PR00457">
    <property type="entry name" value="ANPEROXIDASE"/>
</dbReference>
<gene>
    <name evidence="5" type="ORF">PLOB_00042143</name>
</gene>
<dbReference type="PROSITE" id="PS50292">
    <property type="entry name" value="PEROXIDASE_3"/>
    <property type="match status" value="1"/>
</dbReference>
<dbReference type="Gene3D" id="1.10.640.10">
    <property type="entry name" value="Haem peroxidase domain superfamily, animal type"/>
    <property type="match status" value="1"/>
</dbReference>
<dbReference type="InterPro" id="IPR037120">
    <property type="entry name" value="Haem_peroxidase_sf_animal"/>
</dbReference>
<dbReference type="PANTHER" id="PTHR11475">
    <property type="entry name" value="OXIDASE/PEROXIDASE"/>
    <property type="match status" value="1"/>
</dbReference>
<organism evidence="5 6">
    <name type="scientific">Porites lobata</name>
    <dbReference type="NCBI Taxonomy" id="104759"/>
    <lineage>
        <taxon>Eukaryota</taxon>
        <taxon>Metazoa</taxon>
        <taxon>Cnidaria</taxon>
        <taxon>Anthozoa</taxon>
        <taxon>Hexacorallia</taxon>
        <taxon>Scleractinia</taxon>
        <taxon>Fungiina</taxon>
        <taxon>Poritidae</taxon>
        <taxon>Porites</taxon>
    </lineage>
</organism>
<dbReference type="InterPro" id="IPR010255">
    <property type="entry name" value="Haem_peroxidase_sf"/>
</dbReference>
<dbReference type="InterPro" id="IPR019791">
    <property type="entry name" value="Haem_peroxidase_animal"/>
</dbReference>
<sequence length="683" mass="76963">MIFKEEDYSNHFTARSKLTRGDTVASSQGILPHYLGFSATSWISILVCIVVIVSTYEVRQALSSAAAANQTLDILKMRENCESPLKAAFACLSRKYRTFDGTCNNLCNITQGSAERPLVRLVPSDYEGPPGSTAPRSLGVDFKQLTNCRKVSFQTLRNNDTANSDDKAVNFTHLTMTWGQFIDHDVTLTELTPNTECGINNAPCEQIPNCTNIKIPNGEELLFNQSAQCIPLIRSLINNDGNQINIITSYMDGSQVYGSSEEVSRILRSPKGHGLLDVVPLRNVGDRPRLPDAAEEAFCRSPNPEEKPCFLAGDIRVNENQALMAMHTLWVREHNRIAKNLKLLRPYADDETLFQEARKIVIAELQHITYNEWLPVLFDESLRKEFGVLLNPKGTFFTGYDPNVNPECKNVFSTAALRMGHSLIRPTFTLRTGDGFFRRFGGRDRTISPFLEQIEPKVDFFNPVRFFNKNELSFVSRILIGLTAVQARAIDKFFSNIVREQLIIEGPTPDGIVGDLPAINCQRGRDHGLPGFTKYLEALGLGQVTKFSDLLDTFSQSQITKFQLVYKNVKDIDIFMGGITQKPAPGSRLGSVFTAILLKQFSAFRHGDRFWYERDDHQTGFTITQLDEIRKSSMARILCDNLDGVTFTHERVFENRFGQKRRACSDLDYVNLKEFSQGNICFC</sequence>
<keyword evidence="6" id="KW-1185">Reference proteome</keyword>